<dbReference type="InterPro" id="IPR050109">
    <property type="entry name" value="HTH-type_TetR-like_transc_reg"/>
</dbReference>
<proteinExistence type="predicted"/>
<evidence type="ECO:0000256" key="2">
    <source>
        <dbReference type="PROSITE-ProRule" id="PRU00335"/>
    </source>
</evidence>
<dbReference type="InterPro" id="IPR009057">
    <property type="entry name" value="Homeodomain-like_sf"/>
</dbReference>
<feature type="DNA-binding region" description="H-T-H motif" evidence="2">
    <location>
        <begin position="35"/>
        <end position="54"/>
    </location>
</feature>
<dbReference type="PANTHER" id="PTHR30055">
    <property type="entry name" value="HTH-TYPE TRANSCRIPTIONAL REGULATOR RUTR"/>
    <property type="match status" value="1"/>
</dbReference>
<dbReference type="Pfam" id="PF00440">
    <property type="entry name" value="TetR_N"/>
    <property type="match status" value="1"/>
</dbReference>
<dbReference type="GO" id="GO:0000976">
    <property type="term" value="F:transcription cis-regulatory region binding"/>
    <property type="evidence" value="ECO:0007669"/>
    <property type="project" value="TreeGrafter"/>
</dbReference>
<name>A0A7W6FP87_9SPHN</name>
<dbReference type="Gene3D" id="1.10.357.10">
    <property type="entry name" value="Tetracycline Repressor, domain 2"/>
    <property type="match status" value="1"/>
</dbReference>
<evidence type="ECO:0000259" key="3">
    <source>
        <dbReference type="PROSITE" id="PS50977"/>
    </source>
</evidence>
<dbReference type="PROSITE" id="PS50977">
    <property type="entry name" value="HTH_TETR_2"/>
    <property type="match status" value="1"/>
</dbReference>
<reference evidence="4 5" key="1">
    <citation type="submission" date="2020-08" db="EMBL/GenBank/DDBJ databases">
        <title>Genomic Encyclopedia of Type Strains, Phase IV (KMG-IV): sequencing the most valuable type-strain genomes for metagenomic binning, comparative biology and taxonomic classification.</title>
        <authorList>
            <person name="Goeker M."/>
        </authorList>
    </citation>
    <scope>NUCLEOTIDE SEQUENCE [LARGE SCALE GENOMIC DNA]</scope>
    <source>
        <strain evidence="4 5">DSM 26189</strain>
    </source>
</reference>
<evidence type="ECO:0000313" key="5">
    <source>
        <dbReference type="Proteomes" id="UP000571950"/>
    </source>
</evidence>
<feature type="domain" description="HTH tetR-type" evidence="3">
    <location>
        <begin position="12"/>
        <end position="72"/>
    </location>
</feature>
<dbReference type="GO" id="GO:0003700">
    <property type="term" value="F:DNA-binding transcription factor activity"/>
    <property type="evidence" value="ECO:0007669"/>
    <property type="project" value="TreeGrafter"/>
</dbReference>
<comment type="caution">
    <text evidence="4">The sequence shown here is derived from an EMBL/GenBank/DDBJ whole genome shotgun (WGS) entry which is preliminary data.</text>
</comment>
<keyword evidence="1 2" id="KW-0238">DNA-binding</keyword>
<dbReference type="PANTHER" id="PTHR30055:SF226">
    <property type="entry name" value="HTH-TYPE TRANSCRIPTIONAL REGULATOR PKSA"/>
    <property type="match status" value="1"/>
</dbReference>
<organism evidence="4 5">
    <name type="scientific">Sphingobium jiangsuense</name>
    <dbReference type="NCBI Taxonomy" id="870476"/>
    <lineage>
        <taxon>Bacteria</taxon>
        <taxon>Pseudomonadati</taxon>
        <taxon>Pseudomonadota</taxon>
        <taxon>Alphaproteobacteria</taxon>
        <taxon>Sphingomonadales</taxon>
        <taxon>Sphingomonadaceae</taxon>
        <taxon>Sphingobium</taxon>
    </lineage>
</organism>
<gene>
    <name evidence="4" type="ORF">GGR43_001571</name>
</gene>
<dbReference type="InterPro" id="IPR001647">
    <property type="entry name" value="HTH_TetR"/>
</dbReference>
<accession>A0A7W6FP87</accession>
<dbReference type="RefSeq" id="WP_188071399.1">
    <property type="nucleotide sequence ID" value="NZ_BSPS01000094.1"/>
</dbReference>
<sequence length="202" mass="22588">MAEKAKDAAAGGELEERIIDAACLCFERFGIAKTTMEDIARGARISRQSVYRYFSGKDDIVDTLCCREAVRINAAVRARIRRDMDFAGIVTEALFIIITEGNRSPYLSQVAATPGFQSRATSPGSRLYRLNVRYWHELMRRALDQGDLATDISLDEIVAWLLMMQSVLQFRLADGQIDEGQLRRIIARFTVVPLLKPAQAAG</sequence>
<evidence type="ECO:0000313" key="4">
    <source>
        <dbReference type="EMBL" id="MBB3925856.1"/>
    </source>
</evidence>
<evidence type="ECO:0000256" key="1">
    <source>
        <dbReference type="ARBA" id="ARBA00023125"/>
    </source>
</evidence>
<dbReference type="AlphaFoldDB" id="A0A7W6FP87"/>
<dbReference type="EMBL" id="JACIDT010000004">
    <property type="protein sequence ID" value="MBB3925856.1"/>
    <property type="molecule type" value="Genomic_DNA"/>
</dbReference>
<keyword evidence="5" id="KW-1185">Reference proteome</keyword>
<protein>
    <submittedName>
        <fullName evidence="4">AcrR family transcriptional regulator</fullName>
    </submittedName>
</protein>
<dbReference type="SUPFAM" id="SSF46689">
    <property type="entry name" value="Homeodomain-like"/>
    <property type="match status" value="1"/>
</dbReference>
<dbReference type="PRINTS" id="PR00455">
    <property type="entry name" value="HTHTETR"/>
</dbReference>
<dbReference type="Proteomes" id="UP000571950">
    <property type="component" value="Unassembled WGS sequence"/>
</dbReference>